<comment type="caution">
    <text evidence="3">The sequence shown here is derived from an EMBL/GenBank/DDBJ whole genome shotgun (WGS) entry which is preliminary data.</text>
</comment>
<gene>
    <name evidence="3" type="ORF">L288_17245</name>
</gene>
<protein>
    <submittedName>
        <fullName evidence="3">Aminoglycoside phosphotransferase</fullName>
    </submittedName>
</protein>
<keyword evidence="3" id="KW-0808">Transferase</keyword>
<dbReference type="InterPro" id="IPR002575">
    <property type="entry name" value="Aminoglycoside_PTrfase"/>
</dbReference>
<dbReference type="EMBL" id="ATHO01000150">
    <property type="protein sequence ID" value="EQB01787.1"/>
    <property type="molecule type" value="Genomic_DNA"/>
</dbReference>
<feature type="domain" description="Aminoglycoside phosphotransferase" evidence="2">
    <location>
        <begin position="53"/>
        <end position="275"/>
    </location>
</feature>
<accession>T0GMA0</accession>
<dbReference type="AlphaFoldDB" id="T0GMA0"/>
<dbReference type="Proteomes" id="UP000015525">
    <property type="component" value="Unassembled WGS sequence"/>
</dbReference>
<dbReference type="PANTHER" id="PTHR47829">
    <property type="entry name" value="HYDROLASE, PUTATIVE (AFU_ORTHOLOGUE AFUA_1G12880)-RELATED"/>
    <property type="match status" value="1"/>
</dbReference>
<dbReference type="InterPro" id="IPR041726">
    <property type="entry name" value="ACAD10_11_N"/>
</dbReference>
<dbReference type="GO" id="GO:0016740">
    <property type="term" value="F:transferase activity"/>
    <property type="evidence" value="ECO:0007669"/>
    <property type="project" value="UniProtKB-KW"/>
</dbReference>
<dbReference type="Gene3D" id="3.30.200.20">
    <property type="entry name" value="Phosphorylase Kinase, domain 1"/>
    <property type="match status" value="1"/>
</dbReference>
<dbReference type="InterPro" id="IPR052898">
    <property type="entry name" value="ACAD10-like"/>
</dbReference>
<feature type="region of interest" description="Disordered" evidence="1">
    <location>
        <begin position="1"/>
        <end position="28"/>
    </location>
</feature>
<organism evidence="3 4">
    <name type="scientific">Sphingobium quisquiliarum P25</name>
    <dbReference type="NCBI Taxonomy" id="1329909"/>
    <lineage>
        <taxon>Bacteria</taxon>
        <taxon>Pseudomonadati</taxon>
        <taxon>Pseudomonadota</taxon>
        <taxon>Alphaproteobacteria</taxon>
        <taxon>Sphingomonadales</taxon>
        <taxon>Sphingomonadaceae</taxon>
        <taxon>Sphingobium</taxon>
    </lineage>
</organism>
<evidence type="ECO:0000259" key="2">
    <source>
        <dbReference type="Pfam" id="PF01636"/>
    </source>
</evidence>
<reference evidence="3 4" key="1">
    <citation type="journal article" date="2013" name="Genome Announc.">
        <title>Draft Genome Sequence of Sphingobium quisquiliarum Strain P25T, a Novel Hexachlorocyclohexane (HCH)-Degrading Bacterium Isolated from an HCH Dumpsite.</title>
        <authorList>
            <person name="Kumar Singh A."/>
            <person name="Sangwan N."/>
            <person name="Sharma A."/>
            <person name="Gupta V."/>
            <person name="Khurana J.P."/>
            <person name="Lal R."/>
        </authorList>
    </citation>
    <scope>NUCLEOTIDE SEQUENCE [LARGE SCALE GENOMIC DNA]</scope>
    <source>
        <strain evidence="3 4">P25</strain>
    </source>
</reference>
<dbReference type="InterPro" id="IPR011009">
    <property type="entry name" value="Kinase-like_dom_sf"/>
</dbReference>
<dbReference type="CDD" id="cd05154">
    <property type="entry name" value="ACAD10_11_N-like"/>
    <property type="match status" value="1"/>
</dbReference>
<dbReference type="PANTHER" id="PTHR47829:SF3">
    <property type="entry name" value="AMINOGLYCOSIDE PHOSPHOTRANSFERASE DOMAIN-CONTAINING PROTEIN"/>
    <property type="match status" value="1"/>
</dbReference>
<evidence type="ECO:0000313" key="4">
    <source>
        <dbReference type="Proteomes" id="UP000015525"/>
    </source>
</evidence>
<name>T0GMA0_9SPHN</name>
<proteinExistence type="predicted"/>
<dbReference type="PATRIC" id="fig|1329909.3.peg.3324"/>
<dbReference type="SUPFAM" id="SSF56112">
    <property type="entry name" value="Protein kinase-like (PK-like)"/>
    <property type="match status" value="1"/>
</dbReference>
<dbReference type="RefSeq" id="WP_021239489.1">
    <property type="nucleotide sequence ID" value="NZ_ATHO01000150.1"/>
</dbReference>
<dbReference type="Gene3D" id="3.90.1200.10">
    <property type="match status" value="1"/>
</dbReference>
<dbReference type="Pfam" id="PF01636">
    <property type="entry name" value="APH"/>
    <property type="match status" value="1"/>
</dbReference>
<keyword evidence="4" id="KW-1185">Reference proteome</keyword>
<sequence length="366" mass="40401">MESGASRDGTAVSALGQEVNAGTSPVRDAHRFDEEALERWMTAHVEGYRGPLTVEQFKGGQSNPTYKLVTPGRSYVLRRKPPGTTLKGAHAVDREARVLTALGGTGFPVARVYGLCTDESVIGSWFYVMEMVQGRIFWDATFPSVARDERPAYFDAMNATIAQLHGVDYAAIGLEDYGRPGNYFTRQIGRWSRQYLEDQDAGRDPDMDALIAWLPDHIPAGEESSIVHGDFRCDNMIFHPTEPRVLAVLDWELSTLGHPLADFANHAMMYQMPPDIVAGLGGTDLQALNIPSEADYVAAYCARTGRTGIPNWDFYVAFNFFRLAAIFHGIKGRVIRGTAASAHARERAQALPRLSALARQAMEKCK</sequence>
<evidence type="ECO:0000313" key="3">
    <source>
        <dbReference type="EMBL" id="EQB01787.1"/>
    </source>
</evidence>
<evidence type="ECO:0000256" key="1">
    <source>
        <dbReference type="SAM" id="MobiDB-lite"/>
    </source>
</evidence>